<protein>
    <recommendedName>
        <fullName evidence="3">Reverse transcriptase/retrotransposon-derived protein RNase H-like domain-containing protein</fullName>
    </recommendedName>
</protein>
<keyword evidence="2" id="KW-1185">Reference proteome</keyword>
<evidence type="ECO:0000313" key="2">
    <source>
        <dbReference type="Proteomes" id="UP000257109"/>
    </source>
</evidence>
<feature type="non-terminal residue" evidence="1">
    <location>
        <position position="1"/>
    </location>
</feature>
<sequence length="145" mass="16866">MSAQLVPNLYQVDQSDPHKYEHISSSQPPSPTELKPLPSHLKYAYLDTKQQLLVIISNNLHREHEEKLLHVLRQHKKAIGWKLSDLPGINPFICMHRIIITPFLSPCKDQKFMQITELCRNVNSLSARYRVTFDELPTWSRQGLV</sequence>
<dbReference type="AlphaFoldDB" id="A0A371H6K0"/>
<gene>
    <name evidence="1" type="ORF">CR513_18669</name>
</gene>
<dbReference type="OrthoDB" id="1752182at2759"/>
<proteinExistence type="predicted"/>
<comment type="caution">
    <text evidence="1">The sequence shown here is derived from an EMBL/GenBank/DDBJ whole genome shotgun (WGS) entry which is preliminary data.</text>
</comment>
<evidence type="ECO:0000313" key="1">
    <source>
        <dbReference type="EMBL" id="RDX98415.1"/>
    </source>
</evidence>
<dbReference type="EMBL" id="QJKJ01003457">
    <property type="protein sequence ID" value="RDX98415.1"/>
    <property type="molecule type" value="Genomic_DNA"/>
</dbReference>
<name>A0A371H6K0_MUCPR</name>
<organism evidence="1 2">
    <name type="scientific">Mucuna pruriens</name>
    <name type="common">Velvet bean</name>
    <name type="synonym">Dolichos pruriens</name>
    <dbReference type="NCBI Taxonomy" id="157652"/>
    <lineage>
        <taxon>Eukaryota</taxon>
        <taxon>Viridiplantae</taxon>
        <taxon>Streptophyta</taxon>
        <taxon>Embryophyta</taxon>
        <taxon>Tracheophyta</taxon>
        <taxon>Spermatophyta</taxon>
        <taxon>Magnoliopsida</taxon>
        <taxon>eudicotyledons</taxon>
        <taxon>Gunneridae</taxon>
        <taxon>Pentapetalae</taxon>
        <taxon>rosids</taxon>
        <taxon>fabids</taxon>
        <taxon>Fabales</taxon>
        <taxon>Fabaceae</taxon>
        <taxon>Papilionoideae</taxon>
        <taxon>50 kb inversion clade</taxon>
        <taxon>NPAAA clade</taxon>
        <taxon>indigoferoid/millettioid clade</taxon>
        <taxon>Phaseoleae</taxon>
        <taxon>Mucuna</taxon>
    </lineage>
</organism>
<accession>A0A371H6K0</accession>
<dbReference type="Proteomes" id="UP000257109">
    <property type="component" value="Unassembled WGS sequence"/>
</dbReference>
<evidence type="ECO:0008006" key="3">
    <source>
        <dbReference type="Google" id="ProtNLM"/>
    </source>
</evidence>
<reference evidence="1" key="1">
    <citation type="submission" date="2018-05" db="EMBL/GenBank/DDBJ databases">
        <title>Draft genome of Mucuna pruriens seed.</title>
        <authorList>
            <person name="Nnadi N.E."/>
            <person name="Vos R."/>
            <person name="Hasami M.H."/>
            <person name="Devisetty U.K."/>
            <person name="Aguiy J.C."/>
        </authorList>
    </citation>
    <scope>NUCLEOTIDE SEQUENCE [LARGE SCALE GENOMIC DNA]</scope>
    <source>
        <strain evidence="1">JCA_2017</strain>
    </source>
</reference>